<evidence type="ECO:0000313" key="1">
    <source>
        <dbReference type="EMBL" id="GBP14834.1"/>
    </source>
</evidence>
<name>A0A4C1TLA3_EUMVA</name>
<reference evidence="1 2" key="1">
    <citation type="journal article" date="2019" name="Commun. Biol.">
        <title>The bagworm genome reveals a unique fibroin gene that provides high tensile strength.</title>
        <authorList>
            <person name="Kono N."/>
            <person name="Nakamura H."/>
            <person name="Ohtoshi R."/>
            <person name="Tomita M."/>
            <person name="Numata K."/>
            <person name="Arakawa K."/>
        </authorList>
    </citation>
    <scope>NUCLEOTIDE SEQUENCE [LARGE SCALE GENOMIC DNA]</scope>
</reference>
<dbReference type="Proteomes" id="UP000299102">
    <property type="component" value="Unassembled WGS sequence"/>
</dbReference>
<keyword evidence="2" id="KW-1185">Reference proteome</keyword>
<gene>
    <name evidence="1" type="ORF">EVAR_91991_1</name>
</gene>
<dbReference type="EMBL" id="BGZK01005629">
    <property type="protein sequence ID" value="GBP14834.1"/>
    <property type="molecule type" value="Genomic_DNA"/>
</dbReference>
<dbReference type="AlphaFoldDB" id="A0A4C1TLA3"/>
<accession>A0A4C1TLA3</accession>
<comment type="caution">
    <text evidence="1">The sequence shown here is derived from an EMBL/GenBank/DDBJ whole genome shotgun (WGS) entry which is preliminary data.</text>
</comment>
<protein>
    <submittedName>
        <fullName evidence="1">Uncharacterized protein</fullName>
    </submittedName>
</protein>
<proteinExistence type="predicted"/>
<evidence type="ECO:0000313" key="2">
    <source>
        <dbReference type="Proteomes" id="UP000299102"/>
    </source>
</evidence>
<organism evidence="1 2">
    <name type="scientific">Eumeta variegata</name>
    <name type="common">Bagworm moth</name>
    <name type="synonym">Eumeta japonica</name>
    <dbReference type="NCBI Taxonomy" id="151549"/>
    <lineage>
        <taxon>Eukaryota</taxon>
        <taxon>Metazoa</taxon>
        <taxon>Ecdysozoa</taxon>
        <taxon>Arthropoda</taxon>
        <taxon>Hexapoda</taxon>
        <taxon>Insecta</taxon>
        <taxon>Pterygota</taxon>
        <taxon>Neoptera</taxon>
        <taxon>Endopterygota</taxon>
        <taxon>Lepidoptera</taxon>
        <taxon>Glossata</taxon>
        <taxon>Ditrysia</taxon>
        <taxon>Tineoidea</taxon>
        <taxon>Psychidae</taxon>
        <taxon>Oiketicinae</taxon>
        <taxon>Eumeta</taxon>
    </lineage>
</organism>
<sequence>MDERVEGDGILCAELVVKFNSFRPSLHSGIGIPPKGELRLTVWWIPAGVEFDLHSAVGNRIWLLGENGEERYVSNSRRRSRNSRSVRSDLV</sequence>